<sequence length="109" mass="11871">MSESPISSSLFISLLPFFFVFSRNLWIRTSCSIASPIWHAACMTRTLPSPLPVMSSPMSLCMVITAIMSAGSMLKYGAWEARVPAATTSCSTMIWSLSGSNQPRKSDLT</sequence>
<reference evidence="2" key="1">
    <citation type="submission" date="2014-09" db="EMBL/GenBank/DDBJ databases">
        <authorList>
            <person name="Magalhaes I.L.F."/>
            <person name="Oliveira U."/>
            <person name="Santos F.R."/>
            <person name="Vidigal T.H.D.A."/>
            <person name="Brescovit A.D."/>
            <person name="Santos A.J."/>
        </authorList>
    </citation>
    <scope>NUCLEOTIDE SEQUENCE</scope>
    <source>
        <tissue evidence="2">Shoot tissue taken approximately 20 cm above the soil surface</tissue>
    </source>
</reference>
<protein>
    <submittedName>
        <fullName evidence="2">Rpot1</fullName>
    </submittedName>
</protein>
<name>A0A0A8YU38_ARUDO</name>
<dbReference type="AlphaFoldDB" id="A0A0A8YU38"/>
<keyword evidence="1" id="KW-0472">Membrane</keyword>
<reference evidence="2" key="2">
    <citation type="journal article" date="2015" name="Data Brief">
        <title>Shoot transcriptome of the giant reed, Arundo donax.</title>
        <authorList>
            <person name="Barrero R.A."/>
            <person name="Guerrero F.D."/>
            <person name="Moolhuijzen P."/>
            <person name="Goolsby J.A."/>
            <person name="Tidwell J."/>
            <person name="Bellgard S.E."/>
            <person name="Bellgard M.I."/>
        </authorList>
    </citation>
    <scope>NUCLEOTIDE SEQUENCE</scope>
    <source>
        <tissue evidence="2">Shoot tissue taken approximately 20 cm above the soil surface</tissue>
    </source>
</reference>
<accession>A0A0A8YU38</accession>
<proteinExistence type="predicted"/>
<evidence type="ECO:0000256" key="1">
    <source>
        <dbReference type="SAM" id="Phobius"/>
    </source>
</evidence>
<evidence type="ECO:0000313" key="2">
    <source>
        <dbReference type="EMBL" id="JAD28953.1"/>
    </source>
</evidence>
<keyword evidence="1" id="KW-0812">Transmembrane</keyword>
<keyword evidence="1" id="KW-1133">Transmembrane helix</keyword>
<dbReference type="EMBL" id="GBRH01268942">
    <property type="protein sequence ID" value="JAD28953.1"/>
    <property type="molecule type" value="Transcribed_RNA"/>
</dbReference>
<organism evidence="2">
    <name type="scientific">Arundo donax</name>
    <name type="common">Giant reed</name>
    <name type="synonym">Donax arundinaceus</name>
    <dbReference type="NCBI Taxonomy" id="35708"/>
    <lineage>
        <taxon>Eukaryota</taxon>
        <taxon>Viridiplantae</taxon>
        <taxon>Streptophyta</taxon>
        <taxon>Embryophyta</taxon>
        <taxon>Tracheophyta</taxon>
        <taxon>Spermatophyta</taxon>
        <taxon>Magnoliopsida</taxon>
        <taxon>Liliopsida</taxon>
        <taxon>Poales</taxon>
        <taxon>Poaceae</taxon>
        <taxon>PACMAD clade</taxon>
        <taxon>Arundinoideae</taxon>
        <taxon>Arundineae</taxon>
        <taxon>Arundo</taxon>
    </lineage>
</organism>
<feature type="transmembrane region" description="Helical" evidence="1">
    <location>
        <begin position="56"/>
        <end position="74"/>
    </location>
</feature>